<organism evidence="5 6">
    <name type="scientific">Sulfitobacter alexandrii</name>
    <dbReference type="NCBI Taxonomy" id="1917485"/>
    <lineage>
        <taxon>Bacteria</taxon>
        <taxon>Pseudomonadati</taxon>
        <taxon>Pseudomonadota</taxon>
        <taxon>Alphaproteobacteria</taxon>
        <taxon>Rhodobacterales</taxon>
        <taxon>Roseobacteraceae</taxon>
        <taxon>Sulfitobacter</taxon>
    </lineage>
</organism>
<dbReference type="PANTHER" id="PTHR42796:SF4">
    <property type="entry name" value="FUMARYLACETOACETATE HYDROLASE DOMAIN-CONTAINING PROTEIN 2A"/>
    <property type="match status" value="1"/>
</dbReference>
<dbReference type="KEGG" id="suam:BOO69_19290"/>
<evidence type="ECO:0000259" key="4">
    <source>
        <dbReference type="Pfam" id="PF01557"/>
    </source>
</evidence>
<evidence type="ECO:0000256" key="2">
    <source>
        <dbReference type="ARBA" id="ARBA00022723"/>
    </source>
</evidence>
<feature type="domain" description="Fumarylacetoacetase-like C-terminal" evidence="4">
    <location>
        <begin position="91"/>
        <end position="300"/>
    </location>
</feature>
<dbReference type="AlphaFoldDB" id="A0A1J0WN54"/>
<dbReference type="SUPFAM" id="SSF56529">
    <property type="entry name" value="FAH"/>
    <property type="match status" value="1"/>
</dbReference>
<keyword evidence="2" id="KW-0479">Metal-binding</keyword>
<evidence type="ECO:0000313" key="6">
    <source>
        <dbReference type="Proteomes" id="UP000181897"/>
    </source>
</evidence>
<evidence type="ECO:0000256" key="1">
    <source>
        <dbReference type="ARBA" id="ARBA00010211"/>
    </source>
</evidence>
<dbReference type="Pfam" id="PF01557">
    <property type="entry name" value="FAA_hydrolase"/>
    <property type="match status" value="1"/>
</dbReference>
<name>A0A1J0WN54_9RHOB</name>
<dbReference type="FunFam" id="3.90.850.10:FF:000025">
    <property type="entry name" value="5-oxo-1,2,5-tricarboxilic-3-penten aciddecarboxilase/isomer"/>
    <property type="match status" value="1"/>
</dbReference>
<dbReference type="InterPro" id="IPR051121">
    <property type="entry name" value="FAH"/>
</dbReference>
<accession>A0A1J0WN54</accession>
<dbReference type="Gene3D" id="3.90.850.10">
    <property type="entry name" value="Fumarylacetoacetase-like, C-terminal domain"/>
    <property type="match status" value="1"/>
</dbReference>
<gene>
    <name evidence="5" type="ORF">BOO69_19290</name>
</gene>
<dbReference type="GO" id="GO:0046872">
    <property type="term" value="F:metal ion binding"/>
    <property type="evidence" value="ECO:0007669"/>
    <property type="project" value="UniProtKB-KW"/>
</dbReference>
<reference evidence="5 6" key="1">
    <citation type="submission" date="2016-11" db="EMBL/GenBank/DDBJ databases">
        <title>Complete genome sequence of Sulfitobacter sp. AM1-D1, a toxic bacteria associated with marine dinoflagellate Alexandrium minutum in East China Sea.</title>
        <authorList>
            <person name="Yang Q."/>
            <person name="Zhang X."/>
            <person name="Tian X."/>
        </authorList>
    </citation>
    <scope>NUCLEOTIDE SEQUENCE [LARGE SCALE GENOMIC DNA]</scope>
    <source>
        <strain evidence="5 6">AM1-D1</strain>
        <plasmid evidence="5 6">unnamed1</plasmid>
    </source>
</reference>
<dbReference type="GO" id="GO:0044281">
    <property type="term" value="P:small molecule metabolic process"/>
    <property type="evidence" value="ECO:0007669"/>
    <property type="project" value="UniProtKB-ARBA"/>
</dbReference>
<dbReference type="InterPro" id="IPR011234">
    <property type="entry name" value="Fumarylacetoacetase-like_C"/>
</dbReference>
<dbReference type="PANTHER" id="PTHR42796">
    <property type="entry name" value="FUMARYLACETOACETATE HYDROLASE DOMAIN-CONTAINING PROTEIN 2A-RELATED"/>
    <property type="match status" value="1"/>
</dbReference>
<geneLocation type="plasmid" evidence="5 6">
    <name>unnamed1</name>
</geneLocation>
<proteinExistence type="inferred from homology"/>
<keyword evidence="6" id="KW-1185">Reference proteome</keyword>
<feature type="region of interest" description="Disordered" evidence="3">
    <location>
        <begin position="110"/>
        <end position="136"/>
    </location>
</feature>
<keyword evidence="5" id="KW-0614">Plasmid</keyword>
<keyword evidence="5" id="KW-0223">Dioxygenase</keyword>
<dbReference type="GO" id="GO:0051213">
    <property type="term" value="F:dioxygenase activity"/>
    <property type="evidence" value="ECO:0007669"/>
    <property type="project" value="UniProtKB-KW"/>
</dbReference>
<keyword evidence="5" id="KW-0560">Oxidoreductase</keyword>
<evidence type="ECO:0000313" key="5">
    <source>
        <dbReference type="EMBL" id="APE45701.1"/>
    </source>
</evidence>
<evidence type="ECO:0000256" key="3">
    <source>
        <dbReference type="SAM" id="MobiDB-lite"/>
    </source>
</evidence>
<protein>
    <submittedName>
        <fullName evidence="5">Gentisate 1,2-dioxygenase</fullName>
    </submittedName>
</protein>
<dbReference type="RefSeq" id="WP_071974041.1">
    <property type="nucleotide sequence ID" value="NZ_CP018077.1"/>
</dbReference>
<comment type="similarity">
    <text evidence="1">Belongs to the FAH family.</text>
</comment>
<dbReference type="EMBL" id="CP018077">
    <property type="protein sequence ID" value="APE45701.1"/>
    <property type="molecule type" value="Genomic_DNA"/>
</dbReference>
<dbReference type="InterPro" id="IPR036663">
    <property type="entry name" value="Fumarylacetoacetase_C_sf"/>
</dbReference>
<dbReference type="OrthoDB" id="5197601at2"/>
<sequence length="307" mass="33127">MKLVTYQAHVEAAPRLGVLQDNTVVDVAEFGAGVGLNLPSRMLDFIDLGPAAVTRLQAALQAARGDWGNASALPLQNVKLLAPIPRPRKNIFGIGLNYLDHVAESSKALDTKPDLPKEPVVFSKPPTTVIGPDDPVRHDADMTQQLDWEVELAVIVGTRAQNVARETALSHVFGYSLIIDISARDNRRAGQWIFSKGMDSYAPFGPCIVTADEIPDPQTLDLWLTVNGVEKQRSNTAKMLFKVDELIADLSTGITLEPGDIIASGTPEGVGAGRDPQEWLWPGDVIVAHVEGIGTIRHPVINSTPSK</sequence>
<dbReference type="Proteomes" id="UP000181897">
    <property type="component" value="Plasmid unnamed1"/>
</dbReference>